<dbReference type="Gene3D" id="3.40.50.12500">
    <property type="match status" value="1"/>
</dbReference>
<organism evidence="1 2">
    <name type="scientific">Septoria linicola</name>
    <dbReference type="NCBI Taxonomy" id="215465"/>
    <lineage>
        <taxon>Eukaryota</taxon>
        <taxon>Fungi</taxon>
        <taxon>Dikarya</taxon>
        <taxon>Ascomycota</taxon>
        <taxon>Pezizomycotina</taxon>
        <taxon>Dothideomycetes</taxon>
        <taxon>Dothideomycetidae</taxon>
        <taxon>Mycosphaerellales</taxon>
        <taxon>Mycosphaerellaceae</taxon>
        <taxon>Septoria</taxon>
    </lineage>
</organism>
<keyword evidence="2" id="KW-1185">Reference proteome</keyword>
<dbReference type="PANTHER" id="PTHR40267">
    <property type="entry name" value="BLR3294 PROTEIN"/>
    <property type="match status" value="1"/>
</dbReference>
<dbReference type="GO" id="GO:0016853">
    <property type="term" value="F:isomerase activity"/>
    <property type="evidence" value="ECO:0007669"/>
    <property type="project" value="UniProtKB-KW"/>
</dbReference>
<dbReference type="AlphaFoldDB" id="A0A9Q9AQ77"/>
<evidence type="ECO:0000313" key="2">
    <source>
        <dbReference type="Proteomes" id="UP001056384"/>
    </source>
</evidence>
<gene>
    <name evidence="1" type="ORF">Slin15195_G070260</name>
</gene>
<dbReference type="EMBL" id="CP099422">
    <property type="protein sequence ID" value="USW53707.1"/>
    <property type="molecule type" value="Genomic_DNA"/>
</dbReference>
<accession>A0A9Q9AQ77</accession>
<sequence length="259" mass="28390">MASDGSIIKLGVLVPSSNTALEPLTVAIASTLPNISVHFARFPVTEISLSDQALSQFDDSKIIDAAKLLADAKVDAIGWSGTSAGWLGLDTDDKLCKKIEKATGIKATTSVIGLTKLLHESFDEQSQDGTRPRFGLVTPYLDDVQEKVINTFGEAGYEIVAESHLNRKVNVDFADITEDELDKQMEDVVSRMEDESVKIVSTFCTNLRAAQRVGHWENEYPGLIVADTVATVVWDMLRIIGVEMKDLRPWGVMFSKTAR</sequence>
<evidence type="ECO:0000313" key="1">
    <source>
        <dbReference type="EMBL" id="USW53707.1"/>
    </source>
</evidence>
<dbReference type="OrthoDB" id="414270at2759"/>
<protein>
    <submittedName>
        <fullName evidence="1">Maleate isomerase/Arylmalonate decarboxylase</fullName>
    </submittedName>
</protein>
<proteinExistence type="predicted"/>
<dbReference type="Pfam" id="PF17645">
    <property type="entry name" value="Amdase"/>
    <property type="match status" value="1"/>
</dbReference>
<name>A0A9Q9AQ77_9PEZI</name>
<dbReference type="PIRSF" id="PIRSF015736">
    <property type="entry name" value="MI"/>
    <property type="match status" value="1"/>
</dbReference>
<dbReference type="Proteomes" id="UP001056384">
    <property type="component" value="Chromosome 5"/>
</dbReference>
<dbReference type="InterPro" id="IPR053714">
    <property type="entry name" value="Iso_Racemase_Enz_sf"/>
</dbReference>
<keyword evidence="1" id="KW-0413">Isomerase</keyword>
<dbReference type="InterPro" id="IPR026286">
    <property type="entry name" value="MaiA/AMDase"/>
</dbReference>
<dbReference type="PANTHER" id="PTHR40267:SF1">
    <property type="entry name" value="BLR3294 PROTEIN"/>
    <property type="match status" value="1"/>
</dbReference>
<reference evidence="1" key="1">
    <citation type="submission" date="2022-06" db="EMBL/GenBank/DDBJ databases">
        <title>Complete genome sequences of two strains of the flax pathogen Septoria linicola.</title>
        <authorList>
            <person name="Lapalu N."/>
            <person name="Simon A."/>
            <person name="Demenou B."/>
            <person name="Paumier D."/>
            <person name="Guillot M.-P."/>
            <person name="Gout L."/>
            <person name="Valade R."/>
        </authorList>
    </citation>
    <scope>NUCLEOTIDE SEQUENCE</scope>
    <source>
        <strain evidence="1">SE15195</strain>
    </source>
</reference>